<feature type="binding site" evidence="8">
    <location>
        <position position="192"/>
    </location>
    <ligand>
        <name>3',5'-cyclic AMP</name>
        <dbReference type="ChEBI" id="CHEBI:58165"/>
        <label>1</label>
    </ligand>
</feature>
<feature type="region of interest" description="Disordered" evidence="9">
    <location>
        <begin position="53"/>
        <end position="77"/>
    </location>
</feature>
<dbReference type="InterPro" id="IPR000595">
    <property type="entry name" value="cNMP-bd_dom"/>
</dbReference>
<keyword evidence="5 8" id="KW-0547">Nucleotide-binding</keyword>
<evidence type="ECO:0000256" key="5">
    <source>
        <dbReference type="ARBA" id="ARBA00022741"/>
    </source>
</evidence>
<evidence type="ECO:0000313" key="12">
    <source>
        <dbReference type="EMBL" id="JAG51769.1"/>
    </source>
</evidence>
<evidence type="ECO:0000256" key="7">
    <source>
        <dbReference type="ARBA" id="ARBA00067959"/>
    </source>
</evidence>
<feature type="domain" description="Cyclic nucleotide-binding" evidence="10">
    <location>
        <begin position="245"/>
        <end position="365"/>
    </location>
</feature>
<reference evidence="11" key="2">
    <citation type="submission" date="2014-07" db="EMBL/GenBank/DDBJ databases">
        <authorList>
            <person name="Hull J."/>
        </authorList>
    </citation>
    <scope>NUCLEOTIDE SEQUENCE</scope>
</reference>
<dbReference type="EMBL" id="GDHC01010493">
    <property type="protein sequence ID" value="JAQ08136.1"/>
    <property type="molecule type" value="Transcribed_RNA"/>
</dbReference>
<keyword evidence="11" id="KW-0418">Kinase</keyword>
<reference evidence="11" key="1">
    <citation type="journal article" date="2014" name="PLoS ONE">
        <title>Transcriptome-Based Identification of ABC Transporters in the Western Tarnished Plant Bug Lygus hesperus.</title>
        <authorList>
            <person name="Hull J.J."/>
            <person name="Chaney K."/>
            <person name="Geib S.M."/>
            <person name="Fabrick J.A."/>
            <person name="Brent C.S."/>
            <person name="Walsh D."/>
            <person name="Lavine L.C."/>
        </authorList>
    </citation>
    <scope>NUCLEOTIDE SEQUENCE</scope>
</reference>
<dbReference type="Pfam" id="PF00027">
    <property type="entry name" value="cNMP_binding"/>
    <property type="match status" value="2"/>
</dbReference>
<dbReference type="SMART" id="SM00394">
    <property type="entry name" value="RIIa"/>
    <property type="match status" value="1"/>
</dbReference>
<dbReference type="FunFam" id="2.60.120.10:FF:000017">
    <property type="entry name" value="cAMP-dependent protein kinase type II regulatory subunit"/>
    <property type="match status" value="1"/>
</dbReference>
<dbReference type="FunFam" id="2.60.120.10:FF:000108">
    <property type="entry name" value="cAMP-dependent protein kinase type II regulatory subunit"/>
    <property type="match status" value="1"/>
</dbReference>
<keyword evidence="11" id="KW-0808">Transferase</keyword>
<dbReference type="PROSITE" id="PS00888">
    <property type="entry name" value="CNMP_BINDING_1"/>
    <property type="match status" value="1"/>
</dbReference>
<keyword evidence="2" id="KW-0597">Phosphoprotein</keyword>
<dbReference type="CDD" id="cd00038">
    <property type="entry name" value="CAP_ED"/>
    <property type="match status" value="2"/>
</dbReference>
<dbReference type="PRINTS" id="PR00103">
    <property type="entry name" value="CAMPKINASE"/>
</dbReference>
<evidence type="ECO:0000313" key="11">
    <source>
        <dbReference type="EMBL" id="JAG41116.1"/>
    </source>
</evidence>
<dbReference type="EMBL" id="GBRD01014057">
    <property type="protein sequence ID" value="JAG51769.1"/>
    <property type="molecule type" value="Transcribed_RNA"/>
</dbReference>
<evidence type="ECO:0000256" key="9">
    <source>
        <dbReference type="SAM" id="MobiDB-lite"/>
    </source>
</evidence>
<dbReference type="GO" id="GO:0005829">
    <property type="term" value="C:cytosol"/>
    <property type="evidence" value="ECO:0007669"/>
    <property type="project" value="TreeGrafter"/>
</dbReference>
<dbReference type="PROSITE" id="PS00889">
    <property type="entry name" value="CNMP_BINDING_2"/>
    <property type="match status" value="2"/>
</dbReference>
<evidence type="ECO:0000313" key="13">
    <source>
        <dbReference type="EMBL" id="JAQ08136.1"/>
    </source>
</evidence>
<dbReference type="InterPro" id="IPR012198">
    <property type="entry name" value="cAMP_dep_PK_reg_su"/>
</dbReference>
<dbReference type="InterPro" id="IPR018488">
    <property type="entry name" value="cNMP-bd_CS"/>
</dbReference>
<dbReference type="GO" id="GO:0034236">
    <property type="term" value="F:protein kinase A catalytic subunit binding"/>
    <property type="evidence" value="ECO:0007669"/>
    <property type="project" value="TreeGrafter"/>
</dbReference>
<dbReference type="GO" id="GO:0016301">
    <property type="term" value="F:kinase activity"/>
    <property type="evidence" value="ECO:0007669"/>
    <property type="project" value="UniProtKB-KW"/>
</dbReference>
<name>A0A0A9ZB68_LYGHE</name>
<dbReference type="SUPFAM" id="SSF51206">
    <property type="entry name" value="cAMP-binding domain-like"/>
    <property type="match status" value="2"/>
</dbReference>
<dbReference type="Pfam" id="PF02197">
    <property type="entry name" value="RIIa"/>
    <property type="match status" value="1"/>
</dbReference>
<evidence type="ECO:0000256" key="3">
    <source>
        <dbReference type="ARBA" id="ARBA00022566"/>
    </source>
</evidence>
<reference evidence="12" key="3">
    <citation type="submission" date="2014-09" db="EMBL/GenBank/DDBJ databases">
        <authorList>
            <person name="Magalhaes I.L.F."/>
            <person name="Oliveira U."/>
            <person name="Santos F.R."/>
            <person name="Vidigal T.H.D.A."/>
            <person name="Brescovit A.D."/>
            <person name="Santos A.J."/>
        </authorList>
    </citation>
    <scope>NUCLEOTIDE SEQUENCE</scope>
</reference>
<dbReference type="InterPro" id="IPR018490">
    <property type="entry name" value="cNMP-bd_dom_sf"/>
</dbReference>
<keyword evidence="3 8" id="KW-0116">cAMP-binding</keyword>
<accession>A0A0A9ZB68</accession>
<dbReference type="SUPFAM" id="SSF47391">
    <property type="entry name" value="Dimerization-anchoring domain of cAMP-dependent PK regulatory subunit"/>
    <property type="match status" value="1"/>
</dbReference>
<dbReference type="SMART" id="SM00100">
    <property type="entry name" value="cNMP"/>
    <property type="match status" value="2"/>
</dbReference>
<dbReference type="GO" id="GO:0005952">
    <property type="term" value="C:cAMP-dependent protein kinase complex"/>
    <property type="evidence" value="ECO:0007669"/>
    <property type="project" value="InterPro"/>
</dbReference>
<keyword evidence="6 8" id="KW-0114">cAMP</keyword>
<comment type="similarity">
    <text evidence="1">Belongs to the cAMP-dependent kinase regulatory chain family.</text>
</comment>
<proteinExistence type="inferred from homology"/>
<evidence type="ECO:0000256" key="8">
    <source>
        <dbReference type="PIRSR" id="PIRSR000548-1"/>
    </source>
</evidence>
<evidence type="ECO:0000256" key="2">
    <source>
        <dbReference type="ARBA" id="ARBA00022553"/>
    </source>
</evidence>
<feature type="binding site" evidence="8">
    <location>
        <position position="324"/>
    </location>
    <ligand>
        <name>3',5'-cyclic AMP</name>
        <dbReference type="ChEBI" id="CHEBI:58165"/>
        <label>2</label>
    </ligand>
</feature>
<dbReference type="Gene3D" id="1.20.890.10">
    <property type="entry name" value="cAMP-dependent protein kinase regulatory subunit, dimerization-anchoring domain"/>
    <property type="match status" value="1"/>
</dbReference>
<feature type="binding site" evidence="8">
    <location>
        <position position="315"/>
    </location>
    <ligand>
        <name>3',5'-cyclic AMP</name>
        <dbReference type="ChEBI" id="CHEBI:58165"/>
        <label>2</label>
    </ligand>
</feature>
<protein>
    <recommendedName>
        <fullName evidence="7">cAMP-dependent protein kinase type II regulatory subunit</fullName>
    </recommendedName>
</protein>
<sequence length="380" mass="42962">MSRQAMGKINVPDAFRSILLDLTVSYLLEQPNDVIEFALQHFTKLKLKREQEAAAASKPPLEESLSTDDEDDLPPKYNYRRKSVFAEAYDPEEDDDDAAAPLIYPKSDEQRQKLAENVRNILLFRSLDPEQTNEVLNAMFEKKVQKGDSIIKQGDDGDNFYVIESGTFEAYIKVDGADKLIHTYHGSGSFGELALLYNMPRAATIIAGSPGSLWAMDRQTFRRIVLKSAFKKRKMYETLIDCVPMLKALQSYERMNLADALVPKSYQDGECIIRQYDAADGMYFVENGQVQISMLGDNNKEVPIKTVGKGDYFGELALVTHRPRAASVYANGPVKVAFLDVEAFERLLGPCMEIMKRNIDDYESQLEKIFGAKINMDDVR</sequence>
<dbReference type="PROSITE" id="PS50042">
    <property type="entry name" value="CNMP_BINDING_3"/>
    <property type="match status" value="2"/>
</dbReference>
<dbReference type="AlphaFoldDB" id="A0A0A9ZB68"/>
<dbReference type="InterPro" id="IPR014710">
    <property type="entry name" value="RmlC-like_jellyroll"/>
</dbReference>
<dbReference type="Gene3D" id="2.60.120.10">
    <property type="entry name" value="Jelly Rolls"/>
    <property type="match status" value="2"/>
</dbReference>
<keyword evidence="4" id="KW-0677">Repeat</keyword>
<evidence type="ECO:0000259" key="10">
    <source>
        <dbReference type="PROSITE" id="PS50042"/>
    </source>
</evidence>
<feature type="domain" description="Cyclic nucleotide-binding" evidence="10">
    <location>
        <begin position="123"/>
        <end position="242"/>
    </location>
</feature>
<dbReference type="InterPro" id="IPR050503">
    <property type="entry name" value="cAMP-dep_PK_reg_su-like"/>
</dbReference>
<dbReference type="PANTHER" id="PTHR11635">
    <property type="entry name" value="CAMP-DEPENDENT PROTEIN KINASE REGULATORY CHAIN"/>
    <property type="match status" value="1"/>
</dbReference>
<evidence type="ECO:0000256" key="1">
    <source>
        <dbReference type="ARBA" id="ARBA00005753"/>
    </source>
</evidence>
<evidence type="ECO:0000256" key="6">
    <source>
        <dbReference type="ARBA" id="ARBA00023149"/>
    </source>
</evidence>
<dbReference type="GO" id="GO:0030552">
    <property type="term" value="F:cAMP binding"/>
    <property type="evidence" value="ECO:0007669"/>
    <property type="project" value="UniProtKB-KW"/>
</dbReference>
<dbReference type="GO" id="GO:0004862">
    <property type="term" value="F:cAMP-dependent protein kinase inhibitor activity"/>
    <property type="evidence" value="ECO:0007669"/>
    <property type="project" value="TreeGrafter"/>
</dbReference>
<gene>
    <name evidence="11" type="primary">Pka-R2_7</name>
    <name evidence="13" type="synonym">Pka-R2_6</name>
    <name evidence="11" type="ORF">CM83_40895</name>
    <name evidence="13" type="ORF">g.70781</name>
</gene>
<organism evidence="11">
    <name type="scientific">Lygus hesperus</name>
    <name type="common">Western plant bug</name>
    <dbReference type="NCBI Taxonomy" id="30085"/>
    <lineage>
        <taxon>Eukaryota</taxon>
        <taxon>Metazoa</taxon>
        <taxon>Ecdysozoa</taxon>
        <taxon>Arthropoda</taxon>
        <taxon>Hexapoda</taxon>
        <taxon>Insecta</taxon>
        <taxon>Pterygota</taxon>
        <taxon>Neoptera</taxon>
        <taxon>Paraneoptera</taxon>
        <taxon>Hemiptera</taxon>
        <taxon>Heteroptera</taxon>
        <taxon>Panheteroptera</taxon>
        <taxon>Cimicomorpha</taxon>
        <taxon>Miridae</taxon>
        <taxon>Mirini</taxon>
        <taxon>Lygus</taxon>
    </lineage>
</organism>
<reference evidence="13" key="4">
    <citation type="journal article" date="2016" name="Gigascience">
        <title>De novo construction of an expanded transcriptome assembly for the western tarnished plant bug, Lygus hesperus.</title>
        <authorList>
            <person name="Tassone E.E."/>
            <person name="Geib S.M."/>
            <person name="Hall B."/>
            <person name="Fabrick J.A."/>
            <person name="Brent C.S."/>
            <person name="Hull J.J."/>
        </authorList>
    </citation>
    <scope>NUCLEOTIDE SEQUENCE</scope>
</reference>
<feature type="binding site" evidence="8">
    <location>
        <position position="201"/>
    </location>
    <ligand>
        <name>3',5'-cyclic AMP</name>
        <dbReference type="ChEBI" id="CHEBI:58165"/>
        <label>1</label>
    </ligand>
</feature>
<evidence type="ECO:0000256" key="4">
    <source>
        <dbReference type="ARBA" id="ARBA00022737"/>
    </source>
</evidence>
<dbReference type="InterPro" id="IPR003117">
    <property type="entry name" value="cAMP_dep_PK_reg_su_I/II_a/b"/>
</dbReference>
<dbReference type="EMBL" id="GBHO01002488">
    <property type="protein sequence ID" value="JAG41116.1"/>
    <property type="molecule type" value="Transcribed_RNA"/>
</dbReference>
<dbReference type="PANTHER" id="PTHR11635:SF152">
    <property type="entry name" value="CAMP-DEPENDENT PROTEIN KINASE TYPE I REGULATORY SUBUNIT-RELATED"/>
    <property type="match status" value="1"/>
</dbReference>
<dbReference type="CDD" id="cd12099">
    <property type="entry name" value="DD_RII_PKA"/>
    <property type="match status" value="1"/>
</dbReference>
<dbReference type="PIRSF" id="PIRSF000548">
    <property type="entry name" value="PK_regulatory"/>
    <property type="match status" value="1"/>
</dbReference>